<evidence type="ECO:0000313" key="2">
    <source>
        <dbReference type="EMBL" id="GAA5084799.1"/>
    </source>
</evidence>
<dbReference type="RefSeq" id="WP_345369049.1">
    <property type="nucleotide sequence ID" value="NZ_BAABKD010000001.1"/>
</dbReference>
<evidence type="ECO:0000313" key="3">
    <source>
        <dbReference type="Proteomes" id="UP001500227"/>
    </source>
</evidence>
<comment type="caution">
    <text evidence="2">The sequence shown here is derived from an EMBL/GenBank/DDBJ whole genome shotgun (WGS) entry which is preliminary data.</text>
</comment>
<proteinExistence type="predicted"/>
<dbReference type="Pfam" id="PF13557">
    <property type="entry name" value="Phenol_MetA_deg"/>
    <property type="match status" value="1"/>
</dbReference>
<keyword evidence="1" id="KW-0732">Signal</keyword>
<dbReference type="InterPro" id="IPR025737">
    <property type="entry name" value="FApF"/>
</dbReference>
<gene>
    <name evidence="2" type="ORF">GCM10023337_02790</name>
</gene>
<evidence type="ECO:0000256" key="1">
    <source>
        <dbReference type="SAM" id="SignalP"/>
    </source>
</evidence>
<dbReference type="Proteomes" id="UP001500227">
    <property type="component" value="Unassembled WGS sequence"/>
</dbReference>
<organism evidence="2 3">
    <name type="scientific">Paenalcaligenes hermetiae</name>
    <dbReference type="NCBI Taxonomy" id="1157987"/>
    <lineage>
        <taxon>Bacteria</taxon>
        <taxon>Pseudomonadati</taxon>
        <taxon>Pseudomonadota</taxon>
        <taxon>Betaproteobacteria</taxon>
        <taxon>Burkholderiales</taxon>
        <taxon>Alcaligenaceae</taxon>
        <taxon>Paenalcaligenes</taxon>
    </lineage>
</organism>
<feature type="chain" id="PRO_5047398757" evidence="1">
    <location>
        <begin position="21"/>
        <end position="285"/>
    </location>
</feature>
<protein>
    <submittedName>
        <fullName evidence="2">Transporter</fullName>
    </submittedName>
</protein>
<keyword evidence="3" id="KW-1185">Reference proteome</keyword>
<name>A0ABP9LXL7_9BURK</name>
<accession>A0ABP9LXL7</accession>
<feature type="signal peptide" evidence="1">
    <location>
        <begin position="1"/>
        <end position="20"/>
    </location>
</feature>
<sequence length="285" mass="31923">MSWKGWTCVGLLLASSASWADPSARDWIPAPAGTNIIAGYLGYQKANRMYEDGRRVQGAPKLDVQYGIYRQMHYRELAGKTVQYEVIVPVSRATLKGNGFPKDRLSGVGDVNIGAAVWLHNNDETRTYVAWEPFLVLPTGRYRGSQADVSPGENRWSLIQDFAFVKGIGKSSYIEGMAEFEVFGKNTNYYGQTLKKNPAMRLMAFASTDLSPSTYVGLRYRYETGGKEKIHGQKVAGSANDHQIAAELTHQLNDQHQLQLQYAHDIKVRNGPKFNGVQLRYAFLF</sequence>
<reference evidence="3" key="1">
    <citation type="journal article" date="2019" name="Int. J. Syst. Evol. Microbiol.">
        <title>The Global Catalogue of Microorganisms (GCM) 10K type strain sequencing project: providing services to taxonomists for standard genome sequencing and annotation.</title>
        <authorList>
            <consortium name="The Broad Institute Genomics Platform"/>
            <consortium name="The Broad Institute Genome Sequencing Center for Infectious Disease"/>
            <person name="Wu L."/>
            <person name="Ma J."/>
        </authorList>
    </citation>
    <scope>NUCLEOTIDE SEQUENCE [LARGE SCALE GENOMIC DNA]</scope>
    <source>
        <strain evidence="3">JCM 18423</strain>
    </source>
</reference>
<dbReference type="EMBL" id="BAABKD010000001">
    <property type="protein sequence ID" value="GAA5084799.1"/>
    <property type="molecule type" value="Genomic_DNA"/>
</dbReference>